<feature type="compositionally biased region" description="Low complexity" evidence="1">
    <location>
        <begin position="175"/>
        <end position="185"/>
    </location>
</feature>
<keyword evidence="4" id="KW-1185">Reference proteome</keyword>
<keyword evidence="2" id="KW-0472">Membrane</keyword>
<protein>
    <submittedName>
        <fullName evidence="3">Uncharacterized protein</fullName>
    </submittedName>
</protein>
<dbReference type="EMBL" id="ML014278">
    <property type="protein sequence ID" value="RKO99529.1"/>
    <property type="molecule type" value="Genomic_DNA"/>
</dbReference>
<dbReference type="Proteomes" id="UP000274922">
    <property type="component" value="Unassembled WGS sequence"/>
</dbReference>
<evidence type="ECO:0000256" key="1">
    <source>
        <dbReference type="SAM" id="MobiDB-lite"/>
    </source>
</evidence>
<feature type="region of interest" description="Disordered" evidence="1">
    <location>
        <begin position="131"/>
        <end position="301"/>
    </location>
</feature>
<gene>
    <name evidence="3" type="ORF">CXG81DRAFT_20386</name>
</gene>
<sequence>MSATVGSAARSVVILPSIWVKRLAVSRCTNCISVDACENYAVRAYLTPTGVAYSNTYIAIMVFFLIALLIWSHELWMGLYHARRNAVAIYADRGAGHARICVSVTPPLAAAAAAAAKRGTRLSIAVFTGAAARPRPRQPGPGAPFQHTPAADISDRRPISFIHLRPPGRGGGPRGPRAPLGGSPLARGGTQYSTAAAAVPDARSTRAAADRDHRPQDASQASFPGAGHGGRSRGPPSQASSEATLAPAPDGGALDAMMPPPEAAMMARPDVPRRPPASAWTPAGGPVSSAGRCPAESAGSS</sequence>
<feature type="transmembrane region" description="Helical" evidence="2">
    <location>
        <begin position="56"/>
        <end position="76"/>
    </location>
</feature>
<evidence type="ECO:0000256" key="2">
    <source>
        <dbReference type="SAM" id="Phobius"/>
    </source>
</evidence>
<accession>A0A4P9X3D0</accession>
<evidence type="ECO:0000313" key="3">
    <source>
        <dbReference type="EMBL" id="RKO99529.1"/>
    </source>
</evidence>
<reference evidence="4" key="1">
    <citation type="journal article" date="2018" name="Nat. Microbiol.">
        <title>Leveraging single-cell genomics to expand the fungal tree of life.</title>
        <authorList>
            <person name="Ahrendt S.R."/>
            <person name="Quandt C.A."/>
            <person name="Ciobanu D."/>
            <person name="Clum A."/>
            <person name="Salamov A."/>
            <person name="Andreopoulos B."/>
            <person name="Cheng J.F."/>
            <person name="Woyke T."/>
            <person name="Pelin A."/>
            <person name="Henrissat B."/>
            <person name="Reynolds N.K."/>
            <person name="Benny G.L."/>
            <person name="Smith M.E."/>
            <person name="James T.Y."/>
            <person name="Grigoriev I.V."/>
        </authorList>
    </citation>
    <scope>NUCLEOTIDE SEQUENCE [LARGE SCALE GENOMIC DNA]</scope>
    <source>
        <strain evidence="4">ATCC 52028</strain>
    </source>
</reference>
<proteinExistence type="predicted"/>
<keyword evidence="2" id="KW-0812">Transmembrane</keyword>
<evidence type="ECO:0000313" key="4">
    <source>
        <dbReference type="Proteomes" id="UP000274922"/>
    </source>
</evidence>
<dbReference type="AlphaFoldDB" id="A0A4P9X3D0"/>
<organism evidence="3 4">
    <name type="scientific">Caulochytrium protostelioides</name>
    <dbReference type="NCBI Taxonomy" id="1555241"/>
    <lineage>
        <taxon>Eukaryota</taxon>
        <taxon>Fungi</taxon>
        <taxon>Fungi incertae sedis</taxon>
        <taxon>Chytridiomycota</taxon>
        <taxon>Chytridiomycota incertae sedis</taxon>
        <taxon>Chytridiomycetes</taxon>
        <taxon>Caulochytriales</taxon>
        <taxon>Caulochytriaceae</taxon>
        <taxon>Caulochytrium</taxon>
    </lineage>
</organism>
<keyword evidence="2" id="KW-1133">Transmembrane helix</keyword>
<name>A0A4P9X3D0_9FUNG</name>